<reference evidence="2" key="1">
    <citation type="submission" date="2024-06" db="EMBL/GenBank/DDBJ databases">
        <authorList>
            <consortium name="consrtm"/>
            <person name="Uemura M."/>
            <person name="Terahara T."/>
        </authorList>
    </citation>
    <scope>NUCLEOTIDE SEQUENCE</scope>
    <source>
        <strain evidence="2">KM77-8</strain>
    </source>
</reference>
<dbReference type="SUPFAM" id="SSF110221">
    <property type="entry name" value="AbfB domain"/>
    <property type="match status" value="1"/>
</dbReference>
<reference evidence="2" key="2">
    <citation type="submission" date="2024-07" db="EMBL/GenBank/DDBJ databases">
        <title>Streptomyces haneummycinica sp. nov., a new antibiotic-producing actinobacterium isolated from marine sediment.</title>
        <authorList>
            <person name="Uemura M."/>
            <person name="Hamada M."/>
            <person name="Hirano S."/>
            <person name="Kobayashi K."/>
            <person name="Ohshiro T."/>
            <person name="Kobayashi T."/>
            <person name="Terahara T."/>
        </authorList>
    </citation>
    <scope>NUCLEOTIDE SEQUENCE</scope>
    <source>
        <strain evidence="2">KM77-8</strain>
    </source>
</reference>
<dbReference type="InterPro" id="IPR036195">
    <property type="entry name" value="AbfB_ABD_sf"/>
</dbReference>
<dbReference type="InterPro" id="IPR007934">
    <property type="entry name" value="AbfB_ABD"/>
</dbReference>
<protein>
    <recommendedName>
        <fullName evidence="1">Alpha-L-arabinofuranosidase B arabinose-binding domain-containing protein</fullName>
    </recommendedName>
</protein>
<dbReference type="GO" id="GO:0046556">
    <property type="term" value="F:alpha-L-arabinofuranosidase activity"/>
    <property type="evidence" value="ECO:0007669"/>
    <property type="project" value="InterPro"/>
</dbReference>
<proteinExistence type="predicted"/>
<organism evidence="2">
    <name type="scientific">Streptomyces haneummycinicus</name>
    <dbReference type="NCBI Taxonomy" id="3074435"/>
    <lineage>
        <taxon>Bacteria</taxon>
        <taxon>Bacillati</taxon>
        <taxon>Actinomycetota</taxon>
        <taxon>Actinomycetes</taxon>
        <taxon>Kitasatosporales</taxon>
        <taxon>Streptomycetaceae</taxon>
        <taxon>Streptomyces</taxon>
    </lineage>
</organism>
<evidence type="ECO:0000259" key="1">
    <source>
        <dbReference type="Pfam" id="PF05270"/>
    </source>
</evidence>
<evidence type="ECO:0000313" key="2">
    <source>
        <dbReference type="EMBL" id="BFO16137.1"/>
    </source>
</evidence>
<sequence length="49" mass="5488">MAGLADASWSSFRSHNYPTRYIRHSDYALRVDPVSTTTDRADATFSVGH</sequence>
<dbReference type="EMBL" id="AP035768">
    <property type="protein sequence ID" value="BFO16137.1"/>
    <property type="molecule type" value="Genomic_DNA"/>
</dbReference>
<dbReference type="GO" id="GO:0046373">
    <property type="term" value="P:L-arabinose metabolic process"/>
    <property type="evidence" value="ECO:0007669"/>
    <property type="project" value="InterPro"/>
</dbReference>
<accession>A0AAT9HFJ8</accession>
<gene>
    <name evidence="2" type="ORF">SHKM778_25250</name>
</gene>
<dbReference type="Pfam" id="PF05270">
    <property type="entry name" value="AbfB"/>
    <property type="match status" value="1"/>
</dbReference>
<dbReference type="AlphaFoldDB" id="A0AAT9HFJ8"/>
<name>A0AAT9HFJ8_9ACTN</name>
<dbReference type="Gene3D" id="2.80.10.50">
    <property type="match status" value="1"/>
</dbReference>
<feature type="domain" description="Alpha-L-arabinofuranosidase B arabinose-binding" evidence="1">
    <location>
        <begin position="2"/>
        <end position="47"/>
    </location>
</feature>